<dbReference type="VEuPathDB" id="VectorBase:ASTEI05314"/>
<evidence type="ECO:0000256" key="9">
    <source>
        <dbReference type="SAM" id="Phobius"/>
    </source>
</evidence>
<evidence type="ECO:0000259" key="10">
    <source>
        <dbReference type="Pfam" id="PF13906"/>
    </source>
</evidence>
<keyword evidence="12" id="KW-1185">Reference proteome</keyword>
<feature type="transmembrane region" description="Helical" evidence="9">
    <location>
        <begin position="1517"/>
        <end position="1541"/>
    </location>
</feature>
<feature type="domain" description="Cationic amino acid transporter C-terminal" evidence="10">
    <location>
        <begin position="1776"/>
        <end position="1814"/>
    </location>
</feature>
<dbReference type="EnsemblMetazoa" id="ASTEI05314-RA">
    <property type="protein sequence ID" value="ASTEI05314-PA"/>
    <property type="gene ID" value="ASTEI05314"/>
</dbReference>
<feature type="transmembrane region" description="Helical" evidence="9">
    <location>
        <begin position="492"/>
        <end position="513"/>
    </location>
</feature>
<reference evidence="11" key="2">
    <citation type="submission" date="2020-05" db="UniProtKB">
        <authorList>
            <consortium name="EnsemblMetazoa"/>
        </authorList>
    </citation>
    <scope>IDENTIFICATION</scope>
    <source>
        <strain evidence="11">Indian</strain>
    </source>
</reference>
<feature type="transmembrane region" description="Helical" evidence="9">
    <location>
        <begin position="966"/>
        <end position="994"/>
    </location>
</feature>
<feature type="transmembrane region" description="Helical" evidence="9">
    <location>
        <begin position="1337"/>
        <end position="1355"/>
    </location>
</feature>
<evidence type="ECO:0000256" key="8">
    <source>
        <dbReference type="SAM" id="MobiDB-lite"/>
    </source>
</evidence>
<feature type="transmembrane region" description="Helical" evidence="9">
    <location>
        <begin position="558"/>
        <end position="577"/>
    </location>
</feature>
<dbReference type="GO" id="GO:0000064">
    <property type="term" value="F:L-ornithine transmembrane transporter activity"/>
    <property type="evidence" value="ECO:0007669"/>
    <property type="project" value="TreeGrafter"/>
</dbReference>
<dbReference type="FunFam" id="1.20.1740.10:FF:000050">
    <property type="entry name" value="MGC157082 protein"/>
    <property type="match status" value="1"/>
</dbReference>
<feature type="region of interest" description="Disordered" evidence="8">
    <location>
        <begin position="1995"/>
        <end position="2028"/>
    </location>
</feature>
<dbReference type="GO" id="GO:0005886">
    <property type="term" value="C:plasma membrane"/>
    <property type="evidence" value="ECO:0007669"/>
    <property type="project" value="TreeGrafter"/>
</dbReference>
<feature type="transmembrane region" description="Helical" evidence="9">
    <location>
        <begin position="1163"/>
        <end position="1184"/>
    </location>
</feature>
<feature type="transmembrane region" description="Helical" evidence="9">
    <location>
        <begin position="1428"/>
        <end position="1449"/>
    </location>
</feature>
<proteinExistence type="inferred from homology"/>
<feature type="compositionally biased region" description="Polar residues" evidence="8">
    <location>
        <begin position="1904"/>
        <end position="1916"/>
    </location>
</feature>
<keyword evidence="4 9" id="KW-0812">Transmembrane</keyword>
<dbReference type="Gene3D" id="1.20.1740.10">
    <property type="entry name" value="Amino acid/polyamine transporter I"/>
    <property type="match status" value="3"/>
</dbReference>
<feature type="region of interest" description="Disordered" evidence="8">
    <location>
        <begin position="2412"/>
        <end position="2457"/>
    </location>
</feature>
<name>A0A182YA28_ANOST</name>
<feature type="transmembrane region" description="Helical" evidence="9">
    <location>
        <begin position="1129"/>
        <end position="1151"/>
    </location>
</feature>
<dbReference type="PANTHER" id="PTHR43243:SF95">
    <property type="entry name" value="LD37241P"/>
    <property type="match status" value="1"/>
</dbReference>
<keyword evidence="7" id="KW-0325">Glycoprotein</keyword>
<feature type="region of interest" description="Disordered" evidence="8">
    <location>
        <begin position="2336"/>
        <end position="2373"/>
    </location>
</feature>
<feature type="transmembrane region" description="Helical" evidence="9">
    <location>
        <begin position="1713"/>
        <end position="1733"/>
    </location>
</feature>
<evidence type="ECO:0000256" key="2">
    <source>
        <dbReference type="ARBA" id="ARBA00008572"/>
    </source>
</evidence>
<reference evidence="12" key="1">
    <citation type="journal article" date="2014" name="Genome Biol.">
        <title>Genome analysis of a major urban malaria vector mosquito, Anopheles stephensi.</title>
        <authorList>
            <person name="Jiang X."/>
            <person name="Peery A."/>
            <person name="Hall A.B."/>
            <person name="Sharma A."/>
            <person name="Chen X.G."/>
            <person name="Waterhouse R.M."/>
            <person name="Komissarov A."/>
            <person name="Riehle M.M."/>
            <person name="Shouche Y."/>
            <person name="Sharakhova M.V."/>
            <person name="Lawson D."/>
            <person name="Pakpour N."/>
            <person name="Arensburger P."/>
            <person name="Davidson V.L."/>
            <person name="Eiglmeier K."/>
            <person name="Emrich S."/>
            <person name="George P."/>
            <person name="Kennedy R.C."/>
            <person name="Mane S.P."/>
            <person name="Maslen G."/>
            <person name="Oringanje C."/>
            <person name="Qi Y."/>
            <person name="Settlage R."/>
            <person name="Tojo M."/>
            <person name="Tubio J.M."/>
            <person name="Unger M.F."/>
            <person name="Wang B."/>
            <person name="Vernick K.D."/>
            <person name="Ribeiro J.M."/>
            <person name="James A.A."/>
            <person name="Michel K."/>
            <person name="Riehle M.A."/>
            <person name="Luckhart S."/>
            <person name="Sharakhov I.V."/>
            <person name="Tu Z."/>
        </authorList>
    </citation>
    <scope>NUCLEOTIDE SEQUENCE [LARGE SCALE GENOMIC DNA]</scope>
    <source>
        <strain evidence="12">Indian</strain>
    </source>
</reference>
<evidence type="ECO:0000256" key="5">
    <source>
        <dbReference type="ARBA" id="ARBA00022989"/>
    </source>
</evidence>
<keyword evidence="3" id="KW-0813">Transport</keyword>
<evidence type="ECO:0000256" key="1">
    <source>
        <dbReference type="ARBA" id="ARBA00004127"/>
    </source>
</evidence>
<dbReference type="STRING" id="30069.A0A182YA28"/>
<feature type="compositionally biased region" description="Basic and acidic residues" evidence="8">
    <location>
        <begin position="2350"/>
        <end position="2359"/>
    </location>
</feature>
<organism evidence="11 12">
    <name type="scientific">Anopheles stephensi</name>
    <name type="common">Indo-Pakistan malaria mosquito</name>
    <dbReference type="NCBI Taxonomy" id="30069"/>
    <lineage>
        <taxon>Eukaryota</taxon>
        <taxon>Metazoa</taxon>
        <taxon>Ecdysozoa</taxon>
        <taxon>Arthropoda</taxon>
        <taxon>Hexapoda</taxon>
        <taxon>Insecta</taxon>
        <taxon>Pterygota</taxon>
        <taxon>Neoptera</taxon>
        <taxon>Endopterygota</taxon>
        <taxon>Diptera</taxon>
        <taxon>Nematocera</taxon>
        <taxon>Culicoidea</taxon>
        <taxon>Culicidae</taxon>
        <taxon>Anophelinae</taxon>
        <taxon>Anopheles</taxon>
    </lineage>
</organism>
<dbReference type="VEuPathDB" id="VectorBase:ASTEI20_039924"/>
<dbReference type="Pfam" id="PF13906">
    <property type="entry name" value="AA_permease_C"/>
    <property type="match status" value="3"/>
</dbReference>
<dbReference type="Pfam" id="PF13520">
    <property type="entry name" value="AA_permease_2"/>
    <property type="match status" value="3"/>
</dbReference>
<feature type="transmembrane region" description="Helical" evidence="9">
    <location>
        <begin position="1636"/>
        <end position="1657"/>
    </location>
</feature>
<feature type="transmembrane region" description="Helical" evidence="9">
    <location>
        <begin position="1613"/>
        <end position="1630"/>
    </location>
</feature>
<evidence type="ECO:0000313" key="12">
    <source>
        <dbReference type="Proteomes" id="UP000076408"/>
    </source>
</evidence>
<feature type="transmembrane region" description="Helical" evidence="9">
    <location>
        <begin position="919"/>
        <end position="946"/>
    </location>
</feature>
<dbReference type="PANTHER" id="PTHR43243">
    <property type="entry name" value="INNER MEMBRANE TRANSPORTER YGJI-RELATED"/>
    <property type="match status" value="1"/>
</dbReference>
<dbReference type="FunFam" id="1.20.1740.10:FF:000010">
    <property type="entry name" value="probable cationic amino acid transporter"/>
    <property type="match status" value="2"/>
</dbReference>
<feature type="transmembrane region" description="Helical" evidence="9">
    <location>
        <begin position="739"/>
        <end position="757"/>
    </location>
</feature>
<feature type="transmembrane region" description="Helical" evidence="9">
    <location>
        <begin position="525"/>
        <end position="546"/>
    </location>
</feature>
<dbReference type="Proteomes" id="UP000076408">
    <property type="component" value="Unassembled WGS sequence"/>
</dbReference>
<dbReference type="VEuPathDB" id="VectorBase:ASTE004793"/>
<feature type="transmembrane region" description="Helical" evidence="9">
    <location>
        <begin position="1778"/>
        <end position="1799"/>
    </location>
</feature>
<feature type="transmembrane region" description="Helical" evidence="9">
    <location>
        <begin position="102"/>
        <end position="121"/>
    </location>
</feature>
<feature type="region of interest" description="Disordered" evidence="8">
    <location>
        <begin position="1888"/>
        <end position="1922"/>
    </location>
</feature>
<dbReference type="FunFam" id="1.20.1740.10:FF:000024">
    <property type="entry name" value="High affinity cationic amino acid transporter 1"/>
    <property type="match status" value="2"/>
</dbReference>
<evidence type="ECO:0000256" key="6">
    <source>
        <dbReference type="ARBA" id="ARBA00023136"/>
    </source>
</evidence>
<feature type="transmembrane region" description="Helical" evidence="9">
    <location>
        <begin position="70"/>
        <end position="90"/>
    </location>
</feature>
<keyword evidence="5 9" id="KW-1133">Transmembrane helix</keyword>
<feature type="domain" description="Cationic amino acid transporter C-terminal" evidence="10">
    <location>
        <begin position="556"/>
        <end position="606"/>
    </location>
</feature>
<feature type="transmembrane region" description="Helical" evidence="9">
    <location>
        <begin position="407"/>
        <end position="428"/>
    </location>
</feature>
<comment type="subcellular location">
    <subcellularLocation>
        <location evidence="1">Endomembrane system</location>
        <topology evidence="1">Multi-pass membrane protein</topology>
    </subcellularLocation>
</comment>
<feature type="compositionally biased region" description="Low complexity" evidence="8">
    <location>
        <begin position="2336"/>
        <end position="2347"/>
    </location>
</feature>
<feature type="compositionally biased region" description="Basic and acidic residues" evidence="8">
    <location>
        <begin position="2173"/>
        <end position="2187"/>
    </location>
</feature>
<feature type="compositionally biased region" description="Low complexity" evidence="8">
    <location>
        <begin position="2422"/>
        <end position="2433"/>
    </location>
</feature>
<feature type="transmembrane region" description="Helical" evidence="9">
    <location>
        <begin position="265"/>
        <end position="290"/>
    </location>
</feature>
<dbReference type="GO" id="GO:0015189">
    <property type="term" value="F:L-lysine transmembrane transporter activity"/>
    <property type="evidence" value="ECO:0007669"/>
    <property type="project" value="TreeGrafter"/>
</dbReference>
<evidence type="ECO:0000313" key="11">
    <source>
        <dbReference type="EnsemblMetazoa" id="ASTEI05314-PA"/>
    </source>
</evidence>
<feature type="transmembrane region" description="Helical" evidence="9">
    <location>
        <begin position="583"/>
        <end position="601"/>
    </location>
</feature>
<feature type="compositionally biased region" description="Pro residues" evidence="8">
    <location>
        <begin position="2306"/>
        <end position="2315"/>
    </location>
</feature>
<protein>
    <recommendedName>
        <fullName evidence="10">Cationic amino acid transporter C-terminal domain-containing protein</fullName>
    </recommendedName>
</protein>
<feature type="transmembrane region" description="Helical" evidence="9">
    <location>
        <begin position="1401"/>
        <end position="1422"/>
    </location>
</feature>
<feature type="transmembrane region" description="Helical" evidence="9">
    <location>
        <begin position="676"/>
        <end position="696"/>
    </location>
</feature>
<evidence type="ECO:0000256" key="4">
    <source>
        <dbReference type="ARBA" id="ARBA00022692"/>
    </source>
</evidence>
<dbReference type="InterPro" id="IPR002293">
    <property type="entry name" value="AA/rel_permease1"/>
</dbReference>
<feature type="transmembrane region" description="Helical" evidence="9">
    <location>
        <begin position="1015"/>
        <end position="1036"/>
    </location>
</feature>
<feature type="domain" description="Cationic amino acid transporter C-terminal" evidence="10">
    <location>
        <begin position="1163"/>
        <end position="1213"/>
    </location>
</feature>
<feature type="transmembrane region" description="Helical" evidence="9">
    <location>
        <begin position="803"/>
        <end position="823"/>
    </location>
</feature>
<feature type="transmembrane region" description="Helical" evidence="9">
    <location>
        <begin position="1042"/>
        <end position="1061"/>
    </location>
</feature>
<feature type="compositionally biased region" description="Basic and acidic residues" evidence="8">
    <location>
        <begin position="2446"/>
        <end position="2457"/>
    </location>
</feature>
<sequence>MVSKLPYRFNETPNKTREIGHYLALVSWIFLTVRIMRAEGPLRRFWSALTRKKQNEDDGSESKLARVLTLLDLTGLGVGSTLGLGVYVLAGSVAREQAGPAVVVSFLVAAIASAIAALCYAEFAARVPKAGSAYVYSYVSIGEFTAFTIGWNLILEYVIGTSSVARGMSGYIDSLVDNKISKAMREALPIDVDFLSDYPDFFSFVVVLILAGLLAYGVKESTLMNNIFTGVNLIVIGIVLVAGGINCDPDNWTIDPKDIPEGYNGGAGGFAPFGFAGIMAGAAKCFYGFVGFDCIATTGEEAKNPERNIPLAIVISLIIIFLAYFGISTVLTMALPYYLQDPEAPFPHLFESLEWHAIKWIVSIGAIFALCTSLLGAMFPLPRVLYAMSSDGIIYKKLQTVHPKTQTPVLATLLSGLLAAIMAALFNLQQLIDMMSIGTLLAYTIVAVSVLVLRYQTEELLNSSEISVTVPEVIRQLVNRERHEAPTKLSSAVVKFSVCIFAVFVCGACGILVPAEDYINTDYPGVIVALALLVALLVLLFIIISLQPTDSIKLTFKVPLVPLLPLISVFFNLYLMFQLDTGTWIRFSVWIAVGYFIYFSYGIRHSIEGERLLTKAELAESKANGIDNTGYDGASDVYGRKDSRPAPTYAIAHESTRKKPNNDDGSHSKLARVLTLLDLTGLGVGSTLGLGAYVLAGSVAYEQAGPGVVISFVIAALAAAIAGLCYAEFASRVPKAGSAYIYTYITIGEFAAFTIGWNLMLEYIIGTASVARGLSGYIDALIDHRMGNAIKDVIQMKVSFLAEYPDVFSFLVVLVITALLAYGVKESTLLNNLFTGVNLIVIAVVLVSVGIKADPANWTIQPNDPSVPAGVDIGAGGFLPYGIAGVMAGAAKCFYGYVGFDCIATTGEEAQNPSRNIPLAIIMSLVIIFLSYFGVATVLTMALPYYLQNPIAPFPRLFDYLGWQEIKWIVSIGAIFSLCTNSLGAMFPLPRVLYAMSSDGLIYKQLRTVHPKTKTPLLATILSGIFSGTMAMLFNLHQLIDMMSIGTLLAYTIVAVSVLVLRYEQNTNFIVSSQTKSSTVVKQLFNLTCLTVPSSLSSDIVKVCVLIYAIAISVISAILVHAQTHLNDYNPLMCTLLAAMTVVAILLTLIISCQPTEERQLTFRVPFVPFVPLLSILVNVYLMFQLDAATWVRFLVWLLVGFIIYFSYGIRHSVQGSGSQTLSESQLDIPFAMFTTLKRGFAVMASPSCWRILTRRKVLSYDGSSEKLGRILNTFDLTALGVGATLGVGVYVLAGHVSKDQAGPSVVLSFLIAAAASFLAGLCYAEFGARVPKSGSAYIYSYVCIGEFMAFIIGWNLMLEYIIGSASVSRGLSLYIDTLVNDTMKTRFLEVAPIEWDFMSNYFDFFAFSVAILLGIALAFGLKKSTMVNNAFTVLNIFIVLFVIVAGAIKADPENWRIRPENVPSQYNAGEGGFFPFGFEGTLRGAATCFFGFVGFDCIATTGEEVRNPRKAIPRAILCSLTIIFLAYFGVSTVLTLVWPYYKQDVNAPLPYVFNEIGWHFAKWIVAIGGIIGLVASLFGAMFPQPRIIYAMAQDGLIFRALGEVSPRFKTPVFGTLCAALLTGTMGGLFDLRALVNMLSIGTLMAYTVVAISILILRFSEYPDPAIPSTSTRDPYESSNLLKARERVTGSAFFKQLFNLSCIRLPTNVSSSVVGVLVTVYCLLAIALSLTIFYAKDAIYEMEPWAWTLFGVLLGLTLLVLLLISIQPRERAEAPFRVPLVPLLPGISIFVNIYLMLMLDVYTWIRFGIWMGIETSSEMGYRRNDDDDAELENGSVVSREHMSFPQQNGYYSQNLSTAISVKTADKEARLIELKASVPAKELAVGSALAVAGSGSEPEEEQRQTKQSRSNTSTPKSSFDEIIPLSEGTVRGFTEKVEPNGKVYFVAQEGDTAPGHGDDGRKITPPVSGEHTEQPGSLTDEKETSKAIAFLDHILDDEDTLPSGEEALSSAEYIGRAKGDDDESLASPVFREQSVIADIHRADDSIVEVEQSSQENVTEEPKISTSDDDQQQVQERTKDQEVNEEADENAQTPTITIASSEDPPRVDSGNNKSKLKPRVMYIAGMEADGEPAPKLLTEEEQDQINFRAAEKERFMSRLSTLLVNPVKIPLKRLHPPDEEQLEGEHGPRSAESSRQLPAMSPPTGPGIIRSTSEPSFVLLLNKLSHSNSPQESETDEPEPDRARSEHSSVVIPPAPKFDETLFNTIRAGSVIPDTPRSPIPTAPKFDPVLFNTLGKGKAQRASILPADPEPPTPTPVAPAEAPQYYEVELKKLKPVPSSAAVLPAALKPTSPRKEPSRDETNQLENDSEPSNPRAAFKSRLEKILQRGPLDAMGRPKSLQPIAMVAVSEENLQRTIADQQQPASSTDSGLSMGSSKDSIASTTPIATKPRDESFRDRARGFDTAKKKQKLLFDDVLKSINPETRPSSIRNSVEHRVSFRLSLYAFYGFKNSYREVYASQLGWTKLKYVQ</sequence>
<accession>A0A182YA28</accession>
<feature type="transmembrane region" description="Helical" evidence="9">
    <location>
        <begin position="1306"/>
        <end position="1325"/>
    </location>
</feature>
<feature type="compositionally biased region" description="Polar residues" evidence="8">
    <location>
        <begin position="2434"/>
        <end position="2443"/>
    </location>
</feature>
<keyword evidence="6 9" id="KW-0472">Membrane</keyword>
<feature type="transmembrane region" description="Helical" evidence="9">
    <location>
        <begin position="201"/>
        <end position="218"/>
    </location>
</feature>
<feature type="transmembrane region" description="Helical" evidence="9">
    <location>
        <begin position="1103"/>
        <end position="1123"/>
    </location>
</feature>
<feature type="transmembrane region" description="Helical" evidence="9">
    <location>
        <begin position="829"/>
        <end position="851"/>
    </location>
</feature>
<feature type="transmembrane region" description="Helical" evidence="9">
    <location>
        <begin position="1274"/>
        <end position="1294"/>
    </location>
</feature>
<feature type="transmembrane region" description="Helical" evidence="9">
    <location>
        <begin position="1561"/>
        <end position="1583"/>
    </location>
</feature>
<comment type="similarity">
    <text evidence="2">Belongs to the amino acid-polyamine-organocation (APC) superfamily. Cationic amino acid transporter (CAT) (TC 2.A.3.3) family.</text>
</comment>
<dbReference type="InterPro" id="IPR029485">
    <property type="entry name" value="CAT_C"/>
</dbReference>
<feature type="region of interest" description="Disordered" evidence="8">
    <location>
        <begin position="2295"/>
        <end position="2320"/>
    </location>
</feature>
<dbReference type="GO" id="GO:0097638">
    <property type="term" value="P:L-arginine import across plasma membrane"/>
    <property type="evidence" value="ECO:0007669"/>
    <property type="project" value="TreeGrafter"/>
</dbReference>
<evidence type="ECO:0000256" key="7">
    <source>
        <dbReference type="ARBA" id="ARBA00023180"/>
    </source>
</evidence>
<feature type="region of interest" description="Disordered" evidence="8">
    <location>
        <begin position="2168"/>
        <end position="2254"/>
    </location>
</feature>
<feature type="transmembrane region" description="Helical" evidence="9">
    <location>
        <begin position="225"/>
        <end position="245"/>
    </location>
</feature>
<feature type="region of interest" description="Disordered" evidence="8">
    <location>
        <begin position="2045"/>
        <end position="2116"/>
    </location>
</feature>
<feature type="transmembrane region" description="Helical" evidence="9">
    <location>
        <begin position="1190"/>
        <end position="1210"/>
    </location>
</feature>
<feature type="transmembrane region" description="Helical" evidence="9">
    <location>
        <begin position="133"/>
        <end position="154"/>
    </location>
</feature>
<feature type="compositionally biased region" description="Polar residues" evidence="8">
    <location>
        <begin position="2088"/>
        <end position="2098"/>
    </location>
</feature>
<feature type="transmembrane region" description="Helical" evidence="9">
    <location>
        <begin position="1745"/>
        <end position="1766"/>
    </location>
</feature>
<dbReference type="VEuPathDB" id="VectorBase:ASTEI20_045422"/>
<dbReference type="GO" id="GO:0012505">
    <property type="term" value="C:endomembrane system"/>
    <property type="evidence" value="ECO:0007669"/>
    <property type="project" value="UniProtKB-SubCell"/>
</dbReference>
<feature type="transmembrane region" description="Helical" evidence="9">
    <location>
        <begin position="311"/>
        <end position="338"/>
    </location>
</feature>
<feature type="compositionally biased region" description="Polar residues" evidence="8">
    <location>
        <begin position="2412"/>
        <end position="2421"/>
    </location>
</feature>
<dbReference type="GO" id="GO:0061459">
    <property type="term" value="F:L-arginine transmembrane transporter activity"/>
    <property type="evidence" value="ECO:0007669"/>
    <property type="project" value="TreeGrafter"/>
</dbReference>
<dbReference type="VEuPathDB" id="VectorBase:ASTE004794"/>
<feature type="transmembrane region" description="Helical" evidence="9">
    <location>
        <begin position="434"/>
        <end position="453"/>
    </location>
</feature>
<feature type="transmembrane region" description="Helical" evidence="9">
    <location>
        <begin position="358"/>
        <end position="386"/>
    </location>
</feature>
<feature type="transmembrane region" description="Helical" evidence="9">
    <location>
        <begin position="708"/>
        <end position="727"/>
    </location>
</feature>
<evidence type="ECO:0000256" key="3">
    <source>
        <dbReference type="ARBA" id="ARBA00022448"/>
    </source>
</evidence>
<feature type="region of interest" description="Disordered" evidence="8">
    <location>
        <begin position="1949"/>
        <end position="1981"/>
    </location>
</feature>